<gene>
    <name evidence="2" type="ORF">ROG8370_02785</name>
</gene>
<keyword evidence="3" id="KW-1185">Reference proteome</keyword>
<feature type="transmembrane region" description="Helical" evidence="1">
    <location>
        <begin position="69"/>
        <end position="91"/>
    </location>
</feature>
<name>A0A1X6ZSX0_9RHOB</name>
<accession>A0A1X6ZSX0</accession>
<keyword evidence="1" id="KW-0812">Transmembrane</keyword>
<organism evidence="2 3">
    <name type="scientific">Roseovarius gaetbuli</name>
    <dbReference type="NCBI Taxonomy" id="1356575"/>
    <lineage>
        <taxon>Bacteria</taxon>
        <taxon>Pseudomonadati</taxon>
        <taxon>Pseudomonadota</taxon>
        <taxon>Alphaproteobacteria</taxon>
        <taxon>Rhodobacterales</taxon>
        <taxon>Roseobacteraceae</taxon>
        <taxon>Roseovarius</taxon>
    </lineage>
</organism>
<proteinExistence type="predicted"/>
<feature type="transmembrane region" description="Helical" evidence="1">
    <location>
        <begin position="155"/>
        <end position="174"/>
    </location>
</feature>
<protein>
    <submittedName>
        <fullName evidence="2">Uncharacterized protein</fullName>
    </submittedName>
</protein>
<feature type="transmembrane region" description="Helical" evidence="1">
    <location>
        <begin position="7"/>
        <end position="37"/>
    </location>
</feature>
<evidence type="ECO:0000256" key="1">
    <source>
        <dbReference type="SAM" id="Phobius"/>
    </source>
</evidence>
<dbReference type="OrthoDB" id="7744846at2"/>
<dbReference type="AlphaFoldDB" id="A0A1X6ZSX0"/>
<dbReference type="Proteomes" id="UP000194012">
    <property type="component" value="Unassembled WGS sequence"/>
</dbReference>
<keyword evidence="1" id="KW-0472">Membrane</keyword>
<dbReference type="RefSeq" id="WP_085827758.1">
    <property type="nucleotide sequence ID" value="NZ_FWFJ01000030.1"/>
</dbReference>
<evidence type="ECO:0000313" key="2">
    <source>
        <dbReference type="EMBL" id="SLN60523.1"/>
    </source>
</evidence>
<keyword evidence="1" id="KW-1133">Transmembrane helix</keyword>
<feature type="transmembrane region" description="Helical" evidence="1">
    <location>
        <begin position="103"/>
        <end position="123"/>
    </location>
</feature>
<reference evidence="3" key="1">
    <citation type="submission" date="2017-03" db="EMBL/GenBank/DDBJ databases">
        <authorList>
            <person name="Rodrigo-Torres L."/>
            <person name="Arahal R.D."/>
            <person name="Lucena T."/>
        </authorList>
    </citation>
    <scope>NUCLEOTIDE SEQUENCE [LARGE SCALE GENOMIC DNA]</scope>
    <source>
        <strain evidence="3">CECT 8370</strain>
    </source>
</reference>
<evidence type="ECO:0000313" key="3">
    <source>
        <dbReference type="Proteomes" id="UP000194012"/>
    </source>
</evidence>
<feature type="transmembrane region" description="Helical" evidence="1">
    <location>
        <begin position="130"/>
        <end position="149"/>
    </location>
</feature>
<dbReference type="EMBL" id="FWFJ01000030">
    <property type="protein sequence ID" value="SLN60523.1"/>
    <property type="molecule type" value="Genomic_DNA"/>
</dbReference>
<sequence>MSAAIEWIALALVMAWVGFAIAGPVGVGAMALVVLLLRGWLPVAGLMALLAPLGVMLPALALRQIAAGMGVAVIPFGSFELVVFLLAYLVFLASAMGVVPVDLYRFGYAPLPVAVMVLALCGYGALTGQVFLPIVAVMGQALWVMGWGSSNWFDHVLHAILVPVTIVVLILRVVGAW</sequence>
<feature type="transmembrane region" description="Helical" evidence="1">
    <location>
        <begin position="43"/>
        <end position="62"/>
    </location>
</feature>